<comment type="caution">
    <text evidence="8">The sequence shown here is derived from an EMBL/GenBank/DDBJ whole genome shotgun (WGS) entry which is preliminary data.</text>
</comment>
<dbReference type="GO" id="GO:0016020">
    <property type="term" value="C:membrane"/>
    <property type="evidence" value="ECO:0007669"/>
    <property type="project" value="UniProtKB-SubCell"/>
</dbReference>
<proteinExistence type="predicted"/>
<dbReference type="InterPro" id="IPR026841">
    <property type="entry name" value="Aur1/Ipt1"/>
</dbReference>
<feature type="transmembrane region" description="Helical" evidence="6">
    <location>
        <begin position="271"/>
        <end position="288"/>
    </location>
</feature>
<dbReference type="Gene3D" id="1.20.144.10">
    <property type="entry name" value="Phosphatidic acid phosphatase type 2/haloperoxidase"/>
    <property type="match status" value="1"/>
</dbReference>
<protein>
    <submittedName>
        <fullName evidence="8">Inositol phosphorylceramide synthase</fullName>
    </submittedName>
</protein>
<name>A0A5M4FHK8_9ACTN</name>
<dbReference type="PANTHER" id="PTHR31310:SF7">
    <property type="entry name" value="PA-PHOSPHATASE RELATED-FAMILY PROTEIN DDB_G0268928"/>
    <property type="match status" value="1"/>
</dbReference>
<dbReference type="Pfam" id="PF14378">
    <property type="entry name" value="PAP2_3"/>
    <property type="match status" value="1"/>
</dbReference>
<evidence type="ECO:0000256" key="5">
    <source>
        <dbReference type="SAM" id="MobiDB-lite"/>
    </source>
</evidence>
<feature type="transmembrane region" description="Helical" evidence="6">
    <location>
        <begin position="108"/>
        <end position="125"/>
    </location>
</feature>
<dbReference type="PANTHER" id="PTHR31310">
    <property type="match status" value="1"/>
</dbReference>
<evidence type="ECO:0000259" key="7">
    <source>
        <dbReference type="Pfam" id="PF14378"/>
    </source>
</evidence>
<sequence>MKPSDGPNPALLRRGRYSLTVRRSGLEFSSALAVATLVAALVMAQSLGLGFHDPDGSVGPTFVLLPLIVLLALVLDVIPRAVIRVRSWHAVRGAVVEVWRERWPAANLRFMVIGLIGWYVTYASVRNLKGFVPFANHQLYDRDLSRIDRAMFGGREPAVVLHDLLGTTVAAHVLSFFYIVWIVALPASLAIALVWARRDRISSWWVTAVSVDWVIGVALNFALPTLGPIYDRPGDFAGLSETSTTVLQQSMWTERLQVLADPAHTNTVQNIAAFASLHVAIATTACLVAQRAGLHRSIVWGLRAFLAITMTATVYFGWHYVSDVLAGLLLGFVGAWVGEKFAAPDQVAEPEVSELSTADLASRSARQ</sequence>
<dbReference type="InterPro" id="IPR052185">
    <property type="entry name" value="IPC_Synthase-Related"/>
</dbReference>
<evidence type="ECO:0000256" key="3">
    <source>
        <dbReference type="ARBA" id="ARBA00022989"/>
    </source>
</evidence>
<keyword evidence="9" id="KW-1185">Reference proteome</keyword>
<evidence type="ECO:0000313" key="8">
    <source>
        <dbReference type="EMBL" id="KAA1399674.1"/>
    </source>
</evidence>
<feature type="transmembrane region" description="Helical" evidence="6">
    <location>
        <begin position="169"/>
        <end position="196"/>
    </location>
</feature>
<organism evidence="8 9">
    <name type="scientific">Aeromicrobium ginsengisoli</name>
    <dbReference type="NCBI Taxonomy" id="363867"/>
    <lineage>
        <taxon>Bacteria</taxon>
        <taxon>Bacillati</taxon>
        <taxon>Actinomycetota</taxon>
        <taxon>Actinomycetes</taxon>
        <taxon>Propionibacteriales</taxon>
        <taxon>Nocardioidaceae</taxon>
        <taxon>Aeromicrobium</taxon>
    </lineage>
</organism>
<keyword evidence="2 6" id="KW-0812">Transmembrane</keyword>
<dbReference type="CDD" id="cd03386">
    <property type="entry name" value="PAP2_Aur1_like"/>
    <property type="match status" value="1"/>
</dbReference>
<keyword evidence="4 6" id="KW-0472">Membrane</keyword>
<feature type="transmembrane region" description="Helical" evidence="6">
    <location>
        <begin position="300"/>
        <end position="318"/>
    </location>
</feature>
<feature type="transmembrane region" description="Helical" evidence="6">
    <location>
        <begin position="60"/>
        <end position="78"/>
    </location>
</feature>
<keyword evidence="3 6" id="KW-1133">Transmembrane helix</keyword>
<evidence type="ECO:0000256" key="2">
    <source>
        <dbReference type="ARBA" id="ARBA00022692"/>
    </source>
</evidence>
<reference evidence="8" key="1">
    <citation type="submission" date="2019-09" db="EMBL/GenBank/DDBJ databases">
        <authorList>
            <person name="Li J."/>
        </authorList>
    </citation>
    <scope>NUCLEOTIDE SEQUENCE [LARGE SCALE GENOMIC DNA]</scope>
    <source>
        <strain evidence="8">JCM 14732</strain>
    </source>
</reference>
<evidence type="ECO:0000256" key="4">
    <source>
        <dbReference type="ARBA" id="ARBA00023136"/>
    </source>
</evidence>
<gene>
    <name evidence="8" type="ORF">ESP70_002625</name>
</gene>
<comment type="subcellular location">
    <subcellularLocation>
        <location evidence="1">Membrane</location>
        <topology evidence="1">Multi-pass membrane protein</topology>
    </subcellularLocation>
</comment>
<dbReference type="Proteomes" id="UP000380867">
    <property type="component" value="Unassembled WGS sequence"/>
</dbReference>
<dbReference type="EMBL" id="SDPQ02000001">
    <property type="protein sequence ID" value="KAA1399674.1"/>
    <property type="molecule type" value="Genomic_DNA"/>
</dbReference>
<feature type="domain" description="Inositolphosphotransferase Aur1/Ipt1" evidence="7">
    <location>
        <begin position="143"/>
        <end position="336"/>
    </location>
</feature>
<feature type="region of interest" description="Disordered" evidence="5">
    <location>
        <begin position="348"/>
        <end position="367"/>
    </location>
</feature>
<evidence type="ECO:0000313" key="9">
    <source>
        <dbReference type="Proteomes" id="UP000380867"/>
    </source>
</evidence>
<dbReference type="AlphaFoldDB" id="A0A5M4FHK8"/>
<dbReference type="OrthoDB" id="5171662at2"/>
<accession>A0A5M4FHK8</accession>
<evidence type="ECO:0000256" key="6">
    <source>
        <dbReference type="SAM" id="Phobius"/>
    </source>
</evidence>
<evidence type="ECO:0000256" key="1">
    <source>
        <dbReference type="ARBA" id="ARBA00004141"/>
    </source>
</evidence>
<feature type="transmembrane region" description="Helical" evidence="6">
    <location>
        <begin position="203"/>
        <end position="223"/>
    </location>
</feature>